<evidence type="ECO:0000256" key="3">
    <source>
        <dbReference type="ARBA" id="ARBA00005877"/>
    </source>
</evidence>
<comment type="cofactor">
    <cofactor evidence="1">
        <name>Fe cation</name>
        <dbReference type="ChEBI" id="CHEBI:24875"/>
    </cofactor>
</comment>
<dbReference type="CDD" id="cd07250">
    <property type="entry name" value="HPPD_C_like"/>
    <property type="match status" value="1"/>
</dbReference>
<accession>A0A1E3QUF0</accession>
<evidence type="ECO:0000256" key="9">
    <source>
        <dbReference type="ARBA" id="ARBA00023232"/>
    </source>
</evidence>
<reference evidence="12" key="1">
    <citation type="submission" date="2016-05" db="EMBL/GenBank/DDBJ databases">
        <title>Comparative genomics of biotechnologically important yeasts.</title>
        <authorList>
            <consortium name="DOE Joint Genome Institute"/>
            <person name="Riley R."/>
            <person name="Haridas S."/>
            <person name="Wolfe K.H."/>
            <person name="Lopes M.R."/>
            <person name="Hittinger C.T."/>
            <person name="Goker M."/>
            <person name="Salamov A."/>
            <person name="Wisecaver J."/>
            <person name="Long T.M."/>
            <person name="Aerts A.L."/>
            <person name="Barry K."/>
            <person name="Choi C."/>
            <person name="Clum A."/>
            <person name="Coughlan A.Y."/>
            <person name="Deshpande S."/>
            <person name="Douglass A.P."/>
            <person name="Hanson S.J."/>
            <person name="Klenk H.-P."/>
            <person name="Labutti K."/>
            <person name="Lapidus A."/>
            <person name="Lindquist E."/>
            <person name="Lipzen A."/>
            <person name="Meier-Kolthoff J.P."/>
            <person name="Ohm R.A."/>
            <person name="Otillar R.P."/>
            <person name="Pangilinan J."/>
            <person name="Peng Y."/>
            <person name="Rokas A."/>
            <person name="Rosa C.A."/>
            <person name="Scheuner C."/>
            <person name="Sibirny A.A."/>
            <person name="Slot J.C."/>
            <person name="Stielow J.B."/>
            <person name="Sun H."/>
            <person name="Kurtzman C.P."/>
            <person name="Blackwell M."/>
            <person name="Grigoriev I.V."/>
            <person name="Jeffries T.W."/>
        </authorList>
    </citation>
    <scope>NUCLEOTIDE SEQUENCE [LARGE SCALE GENOMIC DNA]</scope>
    <source>
        <strain evidence="12">NRRL Y-12698</strain>
    </source>
</reference>
<dbReference type="GO" id="GO:0006559">
    <property type="term" value="P:L-phenylalanine catabolic process"/>
    <property type="evidence" value="ECO:0007669"/>
    <property type="project" value="UniProtKB-UniPathway"/>
</dbReference>
<evidence type="ECO:0000313" key="12">
    <source>
        <dbReference type="Proteomes" id="UP000094336"/>
    </source>
</evidence>
<dbReference type="GO" id="GO:0046872">
    <property type="term" value="F:metal ion binding"/>
    <property type="evidence" value="ECO:0007669"/>
    <property type="project" value="UniProtKB-KW"/>
</dbReference>
<dbReference type="InterPro" id="IPR041735">
    <property type="entry name" value="4OHPhenylPyrv_dOase_C"/>
</dbReference>
<dbReference type="STRING" id="984486.A0A1E3QUF0"/>
<evidence type="ECO:0000256" key="1">
    <source>
        <dbReference type="ARBA" id="ARBA00001962"/>
    </source>
</evidence>
<name>A0A1E3QUF0_9ASCO</name>
<dbReference type="PANTHER" id="PTHR11959:SF1">
    <property type="entry name" value="4-HYDROXYPHENYLPYRUVATE DIOXYGENASE"/>
    <property type="match status" value="1"/>
</dbReference>
<evidence type="ECO:0000256" key="2">
    <source>
        <dbReference type="ARBA" id="ARBA00005162"/>
    </source>
</evidence>
<gene>
    <name evidence="11" type="ORF">BABINDRAFT_160667</name>
</gene>
<comment type="similarity">
    <text evidence="3">Belongs to the 4HPPD family.</text>
</comment>
<keyword evidence="12" id="KW-1185">Reference proteome</keyword>
<dbReference type="Gene3D" id="3.10.180.10">
    <property type="entry name" value="2,3-Dihydroxybiphenyl 1,2-Dioxygenase, domain 1"/>
    <property type="match status" value="2"/>
</dbReference>
<dbReference type="OrthoDB" id="414569at2759"/>
<dbReference type="InterPro" id="IPR004360">
    <property type="entry name" value="Glyas_Fos-R_dOase_dom"/>
</dbReference>
<dbReference type="SUPFAM" id="SSF54593">
    <property type="entry name" value="Glyoxalase/Bleomycin resistance protein/Dihydroxybiphenyl dioxygenase"/>
    <property type="match status" value="1"/>
</dbReference>
<dbReference type="Pfam" id="PF00903">
    <property type="entry name" value="Glyoxalase"/>
    <property type="match status" value="1"/>
</dbReference>
<evidence type="ECO:0000256" key="7">
    <source>
        <dbReference type="ARBA" id="ARBA00022878"/>
    </source>
</evidence>
<keyword evidence="8" id="KW-0408">Iron</keyword>
<evidence type="ECO:0000313" key="11">
    <source>
        <dbReference type="EMBL" id="ODQ81305.1"/>
    </source>
</evidence>
<dbReference type="InterPro" id="IPR037523">
    <property type="entry name" value="VOC_core"/>
</dbReference>
<keyword evidence="6" id="KW-0677">Repeat</keyword>
<comment type="pathway">
    <text evidence="2">Amino-acid degradation; L-phenylalanine degradation; acetoacetate and fumarate from L-phenylalanine: step 3/6.</text>
</comment>
<evidence type="ECO:0000256" key="8">
    <source>
        <dbReference type="ARBA" id="ARBA00023004"/>
    </source>
</evidence>
<dbReference type="UniPathway" id="UPA00139">
    <property type="reaction ID" value="UER00362"/>
</dbReference>
<feature type="domain" description="VOC" evidence="10">
    <location>
        <begin position="103"/>
        <end position="244"/>
    </location>
</feature>
<evidence type="ECO:0000256" key="5">
    <source>
        <dbReference type="ARBA" id="ARBA00022723"/>
    </source>
</evidence>
<proteinExistence type="inferred from homology"/>
<keyword evidence="5" id="KW-0479">Metal-binding</keyword>
<dbReference type="EMBL" id="KV454428">
    <property type="protein sequence ID" value="ODQ81305.1"/>
    <property type="molecule type" value="Genomic_DNA"/>
</dbReference>
<organism evidence="11 12">
    <name type="scientific">Babjeviella inositovora NRRL Y-12698</name>
    <dbReference type="NCBI Taxonomy" id="984486"/>
    <lineage>
        <taxon>Eukaryota</taxon>
        <taxon>Fungi</taxon>
        <taxon>Dikarya</taxon>
        <taxon>Ascomycota</taxon>
        <taxon>Saccharomycotina</taxon>
        <taxon>Pichiomycetes</taxon>
        <taxon>Serinales incertae sedis</taxon>
        <taxon>Babjeviella</taxon>
    </lineage>
</organism>
<evidence type="ECO:0000256" key="6">
    <source>
        <dbReference type="ARBA" id="ARBA00022737"/>
    </source>
</evidence>
<evidence type="ECO:0000256" key="4">
    <source>
        <dbReference type="ARBA" id="ARBA00013222"/>
    </source>
</evidence>
<feature type="domain" description="VOC" evidence="10">
    <location>
        <begin position="276"/>
        <end position="434"/>
    </location>
</feature>
<keyword evidence="7" id="KW-0828">Tyrosine catabolism</keyword>
<dbReference type="PROSITE" id="PS51819">
    <property type="entry name" value="VOC"/>
    <property type="match status" value="2"/>
</dbReference>
<dbReference type="FunFam" id="3.10.180.10:FF:000001">
    <property type="entry name" value="4-hydroxyphenylpyruvate dioxygenase"/>
    <property type="match status" value="1"/>
</dbReference>
<dbReference type="RefSeq" id="XP_018986633.1">
    <property type="nucleotide sequence ID" value="XM_019128373.1"/>
</dbReference>
<dbReference type="InterPro" id="IPR005956">
    <property type="entry name" value="4OHPhenylPyrv_dOase"/>
</dbReference>
<dbReference type="InterPro" id="IPR029068">
    <property type="entry name" value="Glyas_Bleomycin-R_OHBP_Dase"/>
</dbReference>
<dbReference type="PANTHER" id="PTHR11959">
    <property type="entry name" value="4-HYDROXYPHENYLPYRUVATE DIOXYGENASE"/>
    <property type="match status" value="1"/>
</dbReference>
<sequence>MRALESQKFPSFRSFRRSKKSKGSIDVLQIHKVDGLSDPTDIHRQAPISLSKTAMLETPIVHVQSIVPAALAEFQALDLASELVLLDINSLLIAKIPEAMYSGYAYVEWYVSNAKQSAAYFQHSLGFKPVAYKGLETGSRDVCSHVVRNGDAIFVFTSALRSSAPEGSEDKETVDAIHSHITKHGDGVKDVAYYVNDAQTLFTISTEAGARVIEPPHTVQDEYGSAVIARISVFGDTVHSLVQLQDYAGPFLPGYKPPKAQQATIFDDLSPIELIRIDHCVQNQGWDKMVESCSKYSRMLGFHKFWLVDEKDVSTEFSALKSIVMASPDEVIKMPVNEPAVGKCKSQIEEFIEFYDGPGIQHVAILTDDIIATVGAMKLRGCEFISVPDAYFDNLRERLATSSTEILESMDELQRLGVLVDFDENGYLLQLFTQPLSDRPTLFLEIIQRHNHNGFGAGNFKALFETIEQEQRKRGTL</sequence>
<dbReference type="GO" id="GO:0006572">
    <property type="term" value="P:L-tyrosine catabolic process"/>
    <property type="evidence" value="ECO:0007669"/>
    <property type="project" value="UniProtKB-KW"/>
</dbReference>
<dbReference type="GO" id="GO:0003868">
    <property type="term" value="F:4-hydroxyphenylpyruvate dioxygenase activity"/>
    <property type="evidence" value="ECO:0007669"/>
    <property type="project" value="UniProtKB-EC"/>
</dbReference>
<dbReference type="NCBIfam" id="TIGR01263">
    <property type="entry name" value="4HPPD"/>
    <property type="match status" value="1"/>
</dbReference>
<dbReference type="CDD" id="cd08342">
    <property type="entry name" value="HPPD_N_like"/>
    <property type="match status" value="1"/>
</dbReference>
<dbReference type="EC" id="1.13.11.27" evidence="4"/>
<dbReference type="GeneID" id="30146226"/>
<keyword evidence="9" id="KW-0585">Phenylalanine catabolism</keyword>
<dbReference type="AlphaFoldDB" id="A0A1E3QUF0"/>
<dbReference type="InterPro" id="IPR041736">
    <property type="entry name" value="4OHPhenylPyrv_dOase_N"/>
</dbReference>
<protein>
    <recommendedName>
        <fullName evidence="4">4-hydroxyphenylpyruvate dioxygenase</fullName>
        <ecNumber evidence="4">1.13.11.27</ecNumber>
    </recommendedName>
</protein>
<evidence type="ECO:0000259" key="10">
    <source>
        <dbReference type="PROSITE" id="PS51819"/>
    </source>
</evidence>
<dbReference type="Proteomes" id="UP000094336">
    <property type="component" value="Unassembled WGS sequence"/>
</dbReference>